<evidence type="ECO:0000256" key="6">
    <source>
        <dbReference type="ARBA" id="ARBA00013023"/>
    </source>
</evidence>
<proteinExistence type="inferred from homology"/>
<comment type="similarity">
    <text evidence="5">Belongs to the folylpolyglutamate synthase family.</text>
</comment>
<protein>
    <recommendedName>
        <fullName evidence="8">Dihydrofolate synthase/folylpolyglutamate synthase</fullName>
        <ecNumber evidence="6">6.3.2.12</ecNumber>
        <ecNumber evidence="7">6.3.2.17</ecNumber>
    </recommendedName>
    <alternativeName>
        <fullName evidence="17">Folylpoly-gamma-glutamate synthetase-dihydrofolate synthetase</fullName>
    </alternativeName>
    <alternativeName>
        <fullName evidence="15">Folylpolyglutamate synthetase</fullName>
    </alternativeName>
    <alternativeName>
        <fullName evidence="16">Tetrahydrofolylpolyglutamate synthase</fullName>
    </alternativeName>
</protein>
<dbReference type="PANTHER" id="PTHR11136:SF0">
    <property type="entry name" value="DIHYDROFOLATE SYNTHETASE-RELATED"/>
    <property type="match status" value="1"/>
</dbReference>
<feature type="domain" description="Mur ligase central" evidence="23">
    <location>
        <begin position="60"/>
        <end position="293"/>
    </location>
</feature>
<evidence type="ECO:0000256" key="7">
    <source>
        <dbReference type="ARBA" id="ARBA00013025"/>
    </source>
</evidence>
<dbReference type="SUPFAM" id="SSF53623">
    <property type="entry name" value="MurD-like peptide ligases, catalytic domain"/>
    <property type="match status" value="1"/>
</dbReference>
<dbReference type="InterPro" id="IPR013221">
    <property type="entry name" value="Mur_ligase_cen"/>
</dbReference>
<evidence type="ECO:0000256" key="16">
    <source>
        <dbReference type="ARBA" id="ARBA00030592"/>
    </source>
</evidence>
<comment type="catalytic activity">
    <reaction evidence="18">
        <text>(6S)-5,6,7,8-tetrahydrofolyl-(gamma-L-Glu)(n) + L-glutamate + ATP = (6S)-5,6,7,8-tetrahydrofolyl-(gamma-L-Glu)(n+1) + ADP + phosphate + H(+)</text>
        <dbReference type="Rhea" id="RHEA:10580"/>
        <dbReference type="Rhea" id="RHEA-COMP:14738"/>
        <dbReference type="Rhea" id="RHEA-COMP:14740"/>
        <dbReference type="ChEBI" id="CHEBI:15378"/>
        <dbReference type="ChEBI" id="CHEBI:29985"/>
        <dbReference type="ChEBI" id="CHEBI:30616"/>
        <dbReference type="ChEBI" id="CHEBI:43474"/>
        <dbReference type="ChEBI" id="CHEBI:141005"/>
        <dbReference type="ChEBI" id="CHEBI:456216"/>
        <dbReference type="EC" id="6.3.2.17"/>
    </reaction>
</comment>
<dbReference type="EMBL" id="SIHJ01000001">
    <property type="protein sequence ID" value="TWT37067.1"/>
    <property type="molecule type" value="Genomic_DNA"/>
</dbReference>
<evidence type="ECO:0000259" key="22">
    <source>
        <dbReference type="Pfam" id="PF02875"/>
    </source>
</evidence>
<gene>
    <name evidence="24" type="ORF">KOR34_20140</name>
</gene>
<reference evidence="24 25" key="1">
    <citation type="submission" date="2019-02" db="EMBL/GenBank/DDBJ databases">
        <title>Deep-cultivation of Planctomycetes and their phenomic and genomic characterization uncovers novel biology.</title>
        <authorList>
            <person name="Wiegand S."/>
            <person name="Jogler M."/>
            <person name="Boedeker C."/>
            <person name="Pinto D."/>
            <person name="Vollmers J."/>
            <person name="Rivas-Marin E."/>
            <person name="Kohn T."/>
            <person name="Peeters S.H."/>
            <person name="Heuer A."/>
            <person name="Rast P."/>
            <person name="Oberbeckmann S."/>
            <person name="Bunk B."/>
            <person name="Jeske O."/>
            <person name="Meyerdierks A."/>
            <person name="Storesund J.E."/>
            <person name="Kallscheuer N."/>
            <person name="Luecker S."/>
            <person name="Lage O.M."/>
            <person name="Pohl T."/>
            <person name="Merkel B.J."/>
            <person name="Hornburger P."/>
            <person name="Mueller R.-W."/>
            <person name="Bruemmer F."/>
            <person name="Labrenz M."/>
            <person name="Spormann A.M."/>
            <person name="Op Den Camp H."/>
            <person name="Overmann J."/>
            <person name="Amann R."/>
            <person name="Jetten M.S.M."/>
            <person name="Mascher T."/>
            <person name="Medema M.H."/>
            <person name="Devos D.P."/>
            <person name="Kaster A.-K."/>
            <person name="Ovreas L."/>
            <person name="Rohde M."/>
            <person name="Galperin M.Y."/>
            <person name="Jogler C."/>
        </authorList>
    </citation>
    <scope>NUCLEOTIDE SEQUENCE [LARGE SCALE GENOMIC DNA]</scope>
    <source>
        <strain evidence="24 25">KOR34</strain>
    </source>
</reference>
<comment type="pathway">
    <text evidence="3">Cofactor biosynthesis; tetrahydrofolate biosynthesis; 7,8-dihydrofolate from 2-amino-4-hydroxy-6-hydroxymethyl-7,8-dihydropteridine diphosphate and 4-aminobenzoate: step 2/2.</text>
</comment>
<keyword evidence="13" id="KW-0460">Magnesium</keyword>
<dbReference type="PIRSF" id="PIRSF001563">
    <property type="entry name" value="Folylpolyglu_synth"/>
    <property type="match status" value="1"/>
</dbReference>
<dbReference type="Pfam" id="PF02875">
    <property type="entry name" value="Mur_ligase_C"/>
    <property type="match status" value="1"/>
</dbReference>
<evidence type="ECO:0000259" key="23">
    <source>
        <dbReference type="Pfam" id="PF08245"/>
    </source>
</evidence>
<dbReference type="GO" id="GO:0005524">
    <property type="term" value="F:ATP binding"/>
    <property type="evidence" value="ECO:0007669"/>
    <property type="project" value="UniProtKB-KW"/>
</dbReference>
<dbReference type="OrthoDB" id="9809356at2"/>
<dbReference type="InterPro" id="IPR036615">
    <property type="entry name" value="Mur_ligase_C_dom_sf"/>
</dbReference>
<keyword evidence="10" id="KW-0479">Metal-binding</keyword>
<keyword evidence="14" id="KW-0289">Folate biosynthesis</keyword>
<comment type="pathway">
    <text evidence="4">Cofactor biosynthesis; tetrahydrofolylpolyglutamate biosynthesis.</text>
</comment>
<dbReference type="InterPro" id="IPR004101">
    <property type="entry name" value="Mur_ligase_C"/>
</dbReference>
<comment type="caution">
    <text evidence="24">The sequence shown here is derived from an EMBL/GenBank/DDBJ whole genome shotgun (WGS) entry which is preliminary data.</text>
</comment>
<evidence type="ECO:0000256" key="4">
    <source>
        <dbReference type="ARBA" id="ARBA00005150"/>
    </source>
</evidence>
<evidence type="ECO:0000256" key="1">
    <source>
        <dbReference type="ARBA" id="ARBA00001946"/>
    </source>
</evidence>
<dbReference type="GO" id="GO:0008841">
    <property type="term" value="F:dihydrofolate synthase activity"/>
    <property type="evidence" value="ECO:0007669"/>
    <property type="project" value="UniProtKB-EC"/>
</dbReference>
<dbReference type="Gene3D" id="3.40.1190.10">
    <property type="entry name" value="Mur-like, catalytic domain"/>
    <property type="match status" value="1"/>
</dbReference>
<comment type="catalytic activity">
    <reaction evidence="19">
        <text>10-formyltetrahydrofolyl-(gamma-L-Glu)(n) + L-glutamate + ATP = 10-formyltetrahydrofolyl-(gamma-L-Glu)(n+1) + ADP + phosphate + H(+)</text>
        <dbReference type="Rhea" id="RHEA:51904"/>
        <dbReference type="Rhea" id="RHEA-COMP:13088"/>
        <dbReference type="Rhea" id="RHEA-COMP:14300"/>
        <dbReference type="ChEBI" id="CHEBI:15378"/>
        <dbReference type="ChEBI" id="CHEBI:29985"/>
        <dbReference type="ChEBI" id="CHEBI:30616"/>
        <dbReference type="ChEBI" id="CHEBI:43474"/>
        <dbReference type="ChEBI" id="CHEBI:134413"/>
        <dbReference type="ChEBI" id="CHEBI:456216"/>
        <dbReference type="EC" id="6.3.2.17"/>
    </reaction>
</comment>
<dbReference type="SUPFAM" id="SSF53244">
    <property type="entry name" value="MurD-like peptide ligases, peptide-binding domain"/>
    <property type="match status" value="1"/>
</dbReference>
<keyword evidence="12" id="KW-0067">ATP-binding</keyword>
<evidence type="ECO:0000256" key="2">
    <source>
        <dbReference type="ARBA" id="ARBA00002714"/>
    </source>
</evidence>
<evidence type="ECO:0000256" key="11">
    <source>
        <dbReference type="ARBA" id="ARBA00022741"/>
    </source>
</evidence>
<dbReference type="EC" id="6.3.2.12" evidence="6"/>
<dbReference type="PANTHER" id="PTHR11136">
    <property type="entry name" value="FOLYLPOLYGLUTAMATE SYNTHASE-RELATED"/>
    <property type="match status" value="1"/>
</dbReference>
<evidence type="ECO:0000256" key="9">
    <source>
        <dbReference type="ARBA" id="ARBA00022598"/>
    </source>
</evidence>
<keyword evidence="9 24" id="KW-0436">Ligase</keyword>
<dbReference type="GO" id="GO:0004326">
    <property type="term" value="F:tetrahydrofolylpolyglutamate synthase activity"/>
    <property type="evidence" value="ECO:0007669"/>
    <property type="project" value="UniProtKB-EC"/>
</dbReference>
<dbReference type="NCBIfam" id="TIGR01499">
    <property type="entry name" value="folC"/>
    <property type="match status" value="1"/>
</dbReference>
<dbReference type="RefSeq" id="WP_146564427.1">
    <property type="nucleotide sequence ID" value="NZ_SIHJ01000001.1"/>
</dbReference>
<dbReference type="FunFam" id="3.40.1190.10:FF:000011">
    <property type="entry name" value="Folylpolyglutamate synthase/dihydrofolate synthase"/>
    <property type="match status" value="1"/>
</dbReference>
<comment type="cofactor">
    <cofactor evidence="1">
        <name>Mg(2+)</name>
        <dbReference type="ChEBI" id="CHEBI:18420"/>
    </cofactor>
</comment>
<dbReference type="Gene3D" id="3.90.190.20">
    <property type="entry name" value="Mur ligase, C-terminal domain"/>
    <property type="match status" value="1"/>
</dbReference>
<accession>A0A5C5VGJ7</accession>
<evidence type="ECO:0000256" key="3">
    <source>
        <dbReference type="ARBA" id="ARBA00004799"/>
    </source>
</evidence>
<evidence type="ECO:0000313" key="24">
    <source>
        <dbReference type="EMBL" id="TWT37067.1"/>
    </source>
</evidence>
<keyword evidence="25" id="KW-1185">Reference proteome</keyword>
<evidence type="ECO:0000256" key="14">
    <source>
        <dbReference type="ARBA" id="ARBA00022909"/>
    </source>
</evidence>
<dbReference type="Proteomes" id="UP000316714">
    <property type="component" value="Unassembled WGS sequence"/>
</dbReference>
<organism evidence="24 25">
    <name type="scientific">Posidoniimonas corsicana</name>
    <dbReference type="NCBI Taxonomy" id="1938618"/>
    <lineage>
        <taxon>Bacteria</taxon>
        <taxon>Pseudomonadati</taxon>
        <taxon>Planctomycetota</taxon>
        <taxon>Planctomycetia</taxon>
        <taxon>Pirellulales</taxon>
        <taxon>Lacipirellulaceae</taxon>
        <taxon>Posidoniimonas</taxon>
    </lineage>
</organism>
<comment type="function">
    <text evidence="2">Functions in two distinct reactions of the de novo folate biosynthetic pathway. Catalyzes the addition of a glutamate residue to dihydropteroate (7,8-dihydropteroate or H2Pte) to form dihydrofolate (7,8-dihydrofolate monoglutamate or H2Pte-Glu). Also catalyzes successive additions of L-glutamate to tetrahydrofolate or 10-formyltetrahydrofolate or 5,10-methylenetetrahydrofolate, leading to folylpolyglutamate derivatives.</text>
</comment>
<dbReference type="GO" id="GO:0046656">
    <property type="term" value="P:folic acid biosynthetic process"/>
    <property type="evidence" value="ECO:0007669"/>
    <property type="project" value="UniProtKB-KW"/>
</dbReference>
<dbReference type="EC" id="6.3.2.17" evidence="7"/>
<name>A0A5C5VGJ7_9BACT</name>
<evidence type="ECO:0000256" key="5">
    <source>
        <dbReference type="ARBA" id="ARBA00008276"/>
    </source>
</evidence>
<evidence type="ECO:0000256" key="8">
    <source>
        <dbReference type="ARBA" id="ARBA00019357"/>
    </source>
</evidence>
<dbReference type="InterPro" id="IPR036565">
    <property type="entry name" value="Mur-like_cat_sf"/>
</dbReference>
<evidence type="ECO:0000256" key="20">
    <source>
        <dbReference type="ARBA" id="ARBA00049035"/>
    </source>
</evidence>
<evidence type="ECO:0000256" key="12">
    <source>
        <dbReference type="ARBA" id="ARBA00022840"/>
    </source>
</evidence>
<dbReference type="InterPro" id="IPR001645">
    <property type="entry name" value="Folylpolyglutamate_synth"/>
</dbReference>
<evidence type="ECO:0000256" key="19">
    <source>
        <dbReference type="ARBA" id="ARBA00047808"/>
    </source>
</evidence>
<comment type="catalytic activity">
    <reaction evidence="20">
        <text>(6R)-5,10-methylenetetrahydrofolyl-(gamma-L-Glu)(n) + L-glutamate + ATP = (6R)-5,10-methylenetetrahydrofolyl-(gamma-L-Glu)(n+1) + ADP + phosphate + H(+)</text>
        <dbReference type="Rhea" id="RHEA:51912"/>
        <dbReference type="Rhea" id="RHEA-COMP:13257"/>
        <dbReference type="Rhea" id="RHEA-COMP:13258"/>
        <dbReference type="ChEBI" id="CHEBI:15378"/>
        <dbReference type="ChEBI" id="CHEBI:29985"/>
        <dbReference type="ChEBI" id="CHEBI:30616"/>
        <dbReference type="ChEBI" id="CHEBI:43474"/>
        <dbReference type="ChEBI" id="CHEBI:136572"/>
        <dbReference type="ChEBI" id="CHEBI:456216"/>
        <dbReference type="EC" id="6.3.2.17"/>
    </reaction>
</comment>
<evidence type="ECO:0000313" key="25">
    <source>
        <dbReference type="Proteomes" id="UP000316714"/>
    </source>
</evidence>
<dbReference type="GO" id="GO:0046872">
    <property type="term" value="F:metal ion binding"/>
    <property type="evidence" value="ECO:0007669"/>
    <property type="project" value="UniProtKB-KW"/>
</dbReference>
<feature type="domain" description="Mur ligase C-terminal" evidence="22">
    <location>
        <begin position="319"/>
        <end position="445"/>
    </location>
</feature>
<evidence type="ECO:0000256" key="10">
    <source>
        <dbReference type="ARBA" id="ARBA00022723"/>
    </source>
</evidence>
<keyword evidence="11" id="KW-0547">Nucleotide-binding</keyword>
<evidence type="ECO:0000256" key="15">
    <source>
        <dbReference type="ARBA" id="ARBA00030048"/>
    </source>
</evidence>
<comment type="catalytic activity">
    <reaction evidence="21">
        <text>7,8-dihydropteroate + L-glutamate + ATP = 7,8-dihydrofolate + ADP + phosphate + H(+)</text>
        <dbReference type="Rhea" id="RHEA:23584"/>
        <dbReference type="ChEBI" id="CHEBI:15378"/>
        <dbReference type="ChEBI" id="CHEBI:17839"/>
        <dbReference type="ChEBI" id="CHEBI:29985"/>
        <dbReference type="ChEBI" id="CHEBI:30616"/>
        <dbReference type="ChEBI" id="CHEBI:43474"/>
        <dbReference type="ChEBI" id="CHEBI:57451"/>
        <dbReference type="ChEBI" id="CHEBI:456216"/>
        <dbReference type="EC" id="6.3.2.12"/>
    </reaction>
</comment>
<sequence length="466" mass="49456">MEPVALATRRDAAIDWLLSRINYERVAVIPYQERQLKLDRMRQLLTRLGSPDAGMRIVHIAGTKGKGSTAKMTAAMLTAAGYRTGVYSSPHLERFEERIAVDGAPCPAADLVGLVERIRPVAEAMDAECEDPADGPTFFDLATAMALVHFADRQCDAVVLEVGLGGRLDSTNVCLPLVTVITSISLDHTKQLGDTLGKIAGEKAGIAKPGVPLISGVTQEEPRRVIADAARQLGCRLIEVGKDFGFEYETEGGSPKFSFWRADGGRRAEQAPQTLGPRGRHQAQNAAVALAVVAELRDQGWSIPADACREGLAGLQLPGRVELFRGQPTVVVDTAHNEASARALTEALAELDWGGKGILVLAASRDKDTRAICAALAPVFDQAIITRYLENPRAVAPEDLAAEYRAAVPPDRGADIGLAATPREALEKALAAAGPHGLVCVTGSFFIAAELRPLVAARVSGAAEEG</sequence>
<evidence type="ECO:0000256" key="13">
    <source>
        <dbReference type="ARBA" id="ARBA00022842"/>
    </source>
</evidence>
<dbReference type="Pfam" id="PF08245">
    <property type="entry name" value="Mur_ligase_M"/>
    <property type="match status" value="1"/>
</dbReference>
<evidence type="ECO:0000256" key="21">
    <source>
        <dbReference type="ARBA" id="ARBA00049161"/>
    </source>
</evidence>
<evidence type="ECO:0000256" key="17">
    <source>
        <dbReference type="ARBA" id="ARBA00032510"/>
    </source>
</evidence>
<evidence type="ECO:0000256" key="18">
    <source>
        <dbReference type="ARBA" id="ARBA00047493"/>
    </source>
</evidence>
<dbReference type="GO" id="GO:0005737">
    <property type="term" value="C:cytoplasm"/>
    <property type="evidence" value="ECO:0007669"/>
    <property type="project" value="TreeGrafter"/>
</dbReference>
<dbReference type="AlphaFoldDB" id="A0A5C5VGJ7"/>